<reference evidence="2 3" key="1">
    <citation type="journal article" date="2019" name="Int. J. Syst. Evol. Microbiol.">
        <title>The Global Catalogue of Microorganisms (GCM) 10K type strain sequencing project: providing services to taxonomists for standard genome sequencing and annotation.</title>
        <authorList>
            <consortium name="The Broad Institute Genomics Platform"/>
            <consortium name="The Broad Institute Genome Sequencing Center for Infectious Disease"/>
            <person name="Wu L."/>
            <person name="Ma J."/>
        </authorList>
    </citation>
    <scope>NUCLEOTIDE SEQUENCE [LARGE SCALE GENOMIC DNA]</scope>
    <source>
        <strain evidence="2 3">JCM 14718</strain>
    </source>
</reference>
<name>A0ABN2I0L8_9ACTN</name>
<organism evidence="2 3">
    <name type="scientific">Fodinicola feengrottensis</name>
    <dbReference type="NCBI Taxonomy" id="435914"/>
    <lineage>
        <taxon>Bacteria</taxon>
        <taxon>Bacillati</taxon>
        <taxon>Actinomycetota</taxon>
        <taxon>Actinomycetes</taxon>
        <taxon>Mycobacteriales</taxon>
        <taxon>Fodinicola</taxon>
    </lineage>
</organism>
<comment type="caution">
    <text evidence="2">The sequence shown here is derived from an EMBL/GenBank/DDBJ whole genome shotgun (WGS) entry which is preliminary data.</text>
</comment>
<dbReference type="Gene3D" id="3.30.420.40">
    <property type="match status" value="3"/>
</dbReference>
<dbReference type="Pfam" id="PF00480">
    <property type="entry name" value="ROK"/>
    <property type="match status" value="1"/>
</dbReference>
<dbReference type="Gene3D" id="1.10.10.10">
    <property type="entry name" value="Winged helix-like DNA-binding domain superfamily/Winged helix DNA-binding domain"/>
    <property type="match status" value="1"/>
</dbReference>
<dbReference type="InterPro" id="IPR036390">
    <property type="entry name" value="WH_DNA-bd_sf"/>
</dbReference>
<gene>
    <name evidence="2" type="ORF">GCM10009765_51970</name>
</gene>
<dbReference type="InterPro" id="IPR043129">
    <property type="entry name" value="ATPase_NBD"/>
</dbReference>
<dbReference type="InterPro" id="IPR036388">
    <property type="entry name" value="WH-like_DNA-bd_sf"/>
</dbReference>
<proteinExistence type="inferred from homology"/>
<sequence length="391" mass="40924">MIGPRSVVPAGDLTRLRQINERAVLAAIRVGGELRLAELVSLTGLTRASLTEVIRGLRDKGWVVEQDAMTAGRGRPAHRYRFHAEAGHVVGLDIGAYAVKAAVGDLAGTVLGEARRQTRPADSRAKRLDSTVDAVGDCLRAAELPANAVWMTTAGTTGRIDRNGRILLSAAIPGWAGLDLAGRLAELLGGPVLVENDVRLTTLAEQRLGMARGVRDLVVLQAGRRVGLGLVLDGAVRHGHRGAAADVSSFSALSCDHAVDFLDLCPAVPATGGTGDRIQDVLTAAAEGQPAAVNAVGRYVRAVSQVAAAAVSLIDPEMLLITGTLAPYADLVRPILLDELHLRCITVPRVEVSTLGPDAVHQGAVQYALDHLADLLLGDPDSALPALTRPQ</sequence>
<dbReference type="SUPFAM" id="SSF46785">
    <property type="entry name" value="Winged helix' DNA-binding domain"/>
    <property type="match status" value="1"/>
</dbReference>
<dbReference type="Proteomes" id="UP001500618">
    <property type="component" value="Unassembled WGS sequence"/>
</dbReference>
<accession>A0ABN2I0L8</accession>
<evidence type="ECO:0000256" key="1">
    <source>
        <dbReference type="ARBA" id="ARBA00006479"/>
    </source>
</evidence>
<dbReference type="EMBL" id="BAAANY010000020">
    <property type="protein sequence ID" value="GAA1696328.1"/>
    <property type="molecule type" value="Genomic_DNA"/>
</dbReference>
<dbReference type="RefSeq" id="WP_344313073.1">
    <property type="nucleotide sequence ID" value="NZ_BAAANY010000020.1"/>
</dbReference>
<keyword evidence="3" id="KW-1185">Reference proteome</keyword>
<evidence type="ECO:0000313" key="3">
    <source>
        <dbReference type="Proteomes" id="UP001500618"/>
    </source>
</evidence>
<dbReference type="SUPFAM" id="SSF53067">
    <property type="entry name" value="Actin-like ATPase domain"/>
    <property type="match status" value="1"/>
</dbReference>
<evidence type="ECO:0000313" key="2">
    <source>
        <dbReference type="EMBL" id="GAA1696328.1"/>
    </source>
</evidence>
<dbReference type="PANTHER" id="PTHR18964:SF149">
    <property type="entry name" value="BIFUNCTIONAL UDP-N-ACETYLGLUCOSAMINE 2-EPIMERASE_N-ACETYLMANNOSAMINE KINASE"/>
    <property type="match status" value="1"/>
</dbReference>
<dbReference type="InterPro" id="IPR000600">
    <property type="entry name" value="ROK"/>
</dbReference>
<comment type="similarity">
    <text evidence="1">Belongs to the ROK (NagC/XylR) family.</text>
</comment>
<protein>
    <submittedName>
        <fullName evidence="2">ROK family transcriptional regulator</fullName>
    </submittedName>
</protein>
<dbReference type="CDD" id="cd23763">
    <property type="entry name" value="ASKHA_ATPase_ROK"/>
    <property type="match status" value="1"/>
</dbReference>
<dbReference type="PANTHER" id="PTHR18964">
    <property type="entry name" value="ROK (REPRESSOR, ORF, KINASE) FAMILY"/>
    <property type="match status" value="1"/>
</dbReference>